<dbReference type="InterPro" id="IPR008952">
    <property type="entry name" value="Tetraspanin_EC2_sf"/>
</dbReference>
<dbReference type="OrthoDB" id="71600at2759"/>
<dbReference type="EMBL" id="CP069109">
    <property type="protein sequence ID" value="QSS58259.1"/>
    <property type="molecule type" value="Genomic_DNA"/>
</dbReference>
<dbReference type="SUPFAM" id="SSF48652">
    <property type="entry name" value="Tetraspanin"/>
    <property type="match status" value="1"/>
</dbReference>
<dbReference type="GO" id="GO:0016020">
    <property type="term" value="C:membrane"/>
    <property type="evidence" value="ECO:0007669"/>
    <property type="project" value="InterPro"/>
</dbReference>
<feature type="transmembrane region" description="Helical" evidence="2">
    <location>
        <begin position="97"/>
        <end position="120"/>
    </location>
</feature>
<keyword evidence="2" id="KW-0812">Transmembrane</keyword>
<feature type="compositionally biased region" description="Basic and acidic residues" evidence="1">
    <location>
        <begin position="305"/>
        <end position="314"/>
    </location>
</feature>
<organism evidence="3 4">
    <name type="scientific">Ajellomyces capsulatus</name>
    <name type="common">Darling's disease fungus</name>
    <name type="synonym">Histoplasma capsulatum</name>
    <dbReference type="NCBI Taxonomy" id="5037"/>
    <lineage>
        <taxon>Eukaryota</taxon>
        <taxon>Fungi</taxon>
        <taxon>Dikarya</taxon>
        <taxon>Ascomycota</taxon>
        <taxon>Pezizomycotina</taxon>
        <taxon>Eurotiomycetes</taxon>
        <taxon>Eurotiomycetidae</taxon>
        <taxon>Onygenales</taxon>
        <taxon>Ajellomycetaceae</taxon>
        <taxon>Histoplasma</taxon>
    </lineage>
</organism>
<gene>
    <name evidence="3" type="primary">TSP3</name>
    <name evidence="3" type="ORF">I7I51_07682</name>
</gene>
<accession>A0A8A1LWG3</accession>
<feature type="transmembrane region" description="Helical" evidence="2">
    <location>
        <begin position="241"/>
        <end position="259"/>
    </location>
</feature>
<feature type="region of interest" description="Disordered" evidence="1">
    <location>
        <begin position="305"/>
        <end position="346"/>
    </location>
</feature>
<evidence type="ECO:0000256" key="2">
    <source>
        <dbReference type="SAM" id="Phobius"/>
    </source>
</evidence>
<evidence type="ECO:0000256" key="1">
    <source>
        <dbReference type="SAM" id="MobiDB-lite"/>
    </source>
</evidence>
<dbReference type="VEuPathDB" id="FungiDB:I7I51_07682"/>
<keyword evidence="2" id="KW-0472">Membrane</keyword>
<dbReference type="Proteomes" id="UP000663671">
    <property type="component" value="Chromosome 2"/>
</dbReference>
<reference evidence="3" key="1">
    <citation type="submission" date="2021-01" db="EMBL/GenBank/DDBJ databases">
        <title>Chromosome-level genome assembly of a human fungal pathogen reveals clustering of transcriptionally co-regulated genes.</title>
        <authorList>
            <person name="Voorhies M."/>
            <person name="Cohen S."/>
            <person name="Shea T.P."/>
            <person name="Petrus S."/>
            <person name="Munoz J.F."/>
            <person name="Poplawski S."/>
            <person name="Goldman W.E."/>
            <person name="Michael T."/>
            <person name="Cuomo C.A."/>
            <person name="Sil A."/>
            <person name="Beyhan S."/>
        </authorList>
    </citation>
    <scope>NUCLEOTIDE SEQUENCE</scope>
    <source>
        <strain evidence="3">WU24</strain>
    </source>
</reference>
<protein>
    <submittedName>
        <fullName evidence="3">Tetraspanin</fullName>
    </submittedName>
</protein>
<proteinExistence type="predicted"/>
<name>A0A8A1LWG3_AJECA</name>
<sequence length="361" mass="40209">MFIGCNPACLQASFVGLKQRFKVKSINAVYAVLLVILRLHSNTRSKLVNCQRRIPLLDAPQSRSIHRVGECAVPTSFVDRRCKDGININRNSPDLRMFGVTTFFPIAAVILIPLATNLAAGTRSRRSDTTSLGSIKVSRFTIILEQLLTIIPTALAAFAISYFAPEDILGCRLENQWQSFYSHKNAIAIRSIQDRLQCCGFRSTRDRGWPFPSASDQRDCTSAFGYTQSCFAGWRSAQRQAATMVFTAAILSLVMKFILSSRQYGLSTRYPHLSYYMANGDTENTHGTHANGFQRRLITDVSYHDEPGEDERHRVSLPPDSPSLNENPFGDTNGHGDAENSLSDNYHTEASGALYISNLRP</sequence>
<evidence type="ECO:0000313" key="3">
    <source>
        <dbReference type="EMBL" id="QSS58259.1"/>
    </source>
</evidence>
<evidence type="ECO:0000313" key="4">
    <source>
        <dbReference type="Proteomes" id="UP000663671"/>
    </source>
</evidence>
<dbReference type="AlphaFoldDB" id="A0A8A1LWG3"/>
<feature type="transmembrane region" description="Helical" evidence="2">
    <location>
        <begin position="140"/>
        <end position="164"/>
    </location>
</feature>
<keyword evidence="2" id="KW-1133">Transmembrane helix</keyword>